<dbReference type="GO" id="GO:0016491">
    <property type="term" value="F:oxidoreductase activity"/>
    <property type="evidence" value="ECO:0007669"/>
    <property type="project" value="UniProtKB-KW"/>
</dbReference>
<name>A0A6J6IBA0_9ZZZZ</name>
<reference evidence="3" key="1">
    <citation type="submission" date="2020-05" db="EMBL/GenBank/DDBJ databases">
        <authorList>
            <person name="Chiriac C."/>
            <person name="Salcher M."/>
            <person name="Ghai R."/>
            <person name="Kavagutti S V."/>
        </authorList>
    </citation>
    <scope>NUCLEOTIDE SEQUENCE</scope>
</reference>
<keyword evidence="2" id="KW-0560">Oxidoreductase</keyword>
<accession>A0A6J6IBA0</accession>
<protein>
    <submittedName>
        <fullName evidence="3">Unannotated protein</fullName>
    </submittedName>
</protein>
<evidence type="ECO:0000256" key="1">
    <source>
        <dbReference type="ARBA" id="ARBA00006484"/>
    </source>
</evidence>
<evidence type="ECO:0000256" key="2">
    <source>
        <dbReference type="ARBA" id="ARBA00023002"/>
    </source>
</evidence>
<evidence type="ECO:0000313" key="3">
    <source>
        <dbReference type="EMBL" id="CAB4621703.1"/>
    </source>
</evidence>
<dbReference type="EMBL" id="CAFBMO010000027">
    <property type="protein sequence ID" value="CAB4906706.1"/>
    <property type="molecule type" value="Genomic_DNA"/>
</dbReference>
<dbReference type="AlphaFoldDB" id="A0A6J6IBA0"/>
<dbReference type="PANTHER" id="PTHR43477">
    <property type="entry name" value="DIHYDROANTICAPSIN 7-DEHYDROGENASE"/>
    <property type="match status" value="1"/>
</dbReference>
<proteinExistence type="inferred from homology"/>
<organism evidence="3">
    <name type="scientific">freshwater metagenome</name>
    <dbReference type="NCBI Taxonomy" id="449393"/>
    <lineage>
        <taxon>unclassified sequences</taxon>
        <taxon>metagenomes</taxon>
        <taxon>ecological metagenomes</taxon>
    </lineage>
</organism>
<dbReference type="PANTHER" id="PTHR43477:SF1">
    <property type="entry name" value="DIHYDROANTICAPSIN 7-DEHYDROGENASE"/>
    <property type="match status" value="1"/>
</dbReference>
<dbReference type="InterPro" id="IPR036291">
    <property type="entry name" value="NAD(P)-bd_dom_sf"/>
</dbReference>
<sequence length="273" mass="28734">MGIDAFRYDGKRVLVVGGATGMGAASAQLLLDLGAEVVVMDVAPITNPGVKAISMDLRDLASIDAALAECGGPLNALIMCAGVADGHPGIEKILFLGQRHIIESAVEKGMVPEGSAIAVISSVAGLGWEKALPQLIEYLDTPDYETGAAWIAARPDLATYGWAKQAFLAYTAREAYGLLKKGIRINAILPGPTDTPLARANAEVWLGFAQDYRDDIGIPAASPEDQAYPLVFLCSDAARYINGVNFIVDAGYVSSGLTGSWDAPFIKMMMGLE</sequence>
<dbReference type="Pfam" id="PF13561">
    <property type="entry name" value="adh_short_C2"/>
    <property type="match status" value="1"/>
</dbReference>
<dbReference type="EMBL" id="CAEZVB010000034">
    <property type="protein sequence ID" value="CAB4621703.1"/>
    <property type="molecule type" value="Genomic_DNA"/>
</dbReference>
<dbReference type="InterPro" id="IPR002347">
    <property type="entry name" value="SDR_fam"/>
</dbReference>
<dbReference type="PRINTS" id="PR00081">
    <property type="entry name" value="GDHRDH"/>
</dbReference>
<evidence type="ECO:0000313" key="4">
    <source>
        <dbReference type="EMBL" id="CAB4906706.1"/>
    </source>
</evidence>
<gene>
    <name evidence="3" type="ORF">UFOPK1908_00841</name>
    <name evidence="4" type="ORF">UFOPK3576_00811</name>
</gene>
<dbReference type="InterPro" id="IPR051122">
    <property type="entry name" value="SDR_DHRS6-like"/>
</dbReference>
<comment type="similarity">
    <text evidence="1">Belongs to the short-chain dehydrogenases/reductases (SDR) family.</text>
</comment>
<dbReference type="Gene3D" id="3.40.50.720">
    <property type="entry name" value="NAD(P)-binding Rossmann-like Domain"/>
    <property type="match status" value="1"/>
</dbReference>
<dbReference type="SUPFAM" id="SSF51735">
    <property type="entry name" value="NAD(P)-binding Rossmann-fold domains"/>
    <property type="match status" value="1"/>
</dbReference>